<evidence type="ECO:0000313" key="10">
    <source>
        <dbReference type="Proteomes" id="UP001224418"/>
    </source>
</evidence>
<evidence type="ECO:0000313" key="9">
    <source>
        <dbReference type="EMBL" id="MDQ0479205.1"/>
    </source>
</evidence>
<comment type="caution">
    <text evidence="9">The sequence shown here is derived from an EMBL/GenBank/DDBJ whole genome shotgun (WGS) entry which is preliminary data.</text>
</comment>
<feature type="transmembrane region" description="Helical" evidence="7">
    <location>
        <begin position="788"/>
        <end position="811"/>
    </location>
</feature>
<sequence length="830" mass="94679">MKSFWGLIPKYLVKNKKRNLFVAISIVLAITLITSLGIIIQTFKPSKLKQLIYDNGGDYDLTISYASSNKKQVESIYKQDYIDNRTKFLEIGDAKVDNSEYFVNIVGYDDQAKDLFKFKLLKGRFPKKDNEIALEGWVLEQFKSTPKIGDKINLPCELKRGKNDIGIDNEFTLVGIFDYKFNNNCNKNISKGYITMNSAEKKVSNNFKVYQENIKLKKDMSIQNAYKKFTSITEENKVDVKKNTDKEFVLNGLKSIKYINFTLNLVVCVISSILIYNVFNTSIVQRVKELGMLRALGSTPMEIMILIIGEGVLLGIIFIPISVLLGNYICKMVMSVNKLNGLFTGGIIVPKKTIIFSFIFGFLCIFLGTFSSGRKAAKISPMEAIRTKDSLDTKIKKTNKILFKNNKKFIKNMAYLNINRNRKKFISTVISLSISIMMFLLVNYIINCSDPIENLKNNMGGDFIVNCNDFYINERYIKQIENLDHVKKIKKNKIQNTFIKISKEGVTKDGIKHLQEVSKSDQYLESNLKNNIYGFHGEIHAFDDEKFKKIKENIDKKNNILDKTNKEPSVILVQNVNYNNYTNLKVGDNIEIEVPVFKKGKFAYTATKKVKVGAILKEKFFQIKDGMLSLAIIMDNKTAEQKLNFTGYQEIKINLDSKKSYDYVEKNLKSLIKGKPNLNLVSYKEELNKVKQSNRKTSLVLYCFVGIVALVSIVNIFNIMGMNVILRKKELNMLRAVGMSKRELSEMIECEGNIYGISSVVMGIILGSIGTYIFYICTRKNLMPNMTWNISITLIIFMSLIVLGICFIASLSASKLINNKSIVDSIRDIE</sequence>
<feature type="transmembrane region" description="Helical" evidence="7">
    <location>
        <begin position="20"/>
        <end position="40"/>
    </location>
</feature>
<evidence type="ECO:0000259" key="8">
    <source>
        <dbReference type="Pfam" id="PF02687"/>
    </source>
</evidence>
<dbReference type="Proteomes" id="UP001224418">
    <property type="component" value="Unassembled WGS sequence"/>
</dbReference>
<reference evidence="9 10" key="1">
    <citation type="submission" date="2023-07" db="EMBL/GenBank/DDBJ databases">
        <title>Genomic Encyclopedia of Type Strains, Phase IV (KMG-IV): sequencing the most valuable type-strain genomes for metagenomic binning, comparative biology and taxonomic classification.</title>
        <authorList>
            <person name="Goeker M."/>
        </authorList>
    </citation>
    <scope>NUCLEOTIDE SEQUENCE [LARGE SCALE GENOMIC DNA]</scope>
    <source>
        <strain evidence="9 10">DSM 1400</strain>
    </source>
</reference>
<feature type="transmembrane region" description="Helical" evidence="7">
    <location>
        <begin position="425"/>
        <end position="446"/>
    </location>
</feature>
<protein>
    <submittedName>
        <fullName evidence="9">ABC-type antimicrobial peptide transport system permease subunit</fullName>
    </submittedName>
</protein>
<dbReference type="RefSeq" id="WP_307355300.1">
    <property type="nucleotide sequence ID" value="NZ_BAAACJ010000012.1"/>
</dbReference>
<keyword evidence="3 7" id="KW-0812">Transmembrane</keyword>
<comment type="similarity">
    <text evidence="6">Belongs to the ABC-4 integral membrane protein family.</text>
</comment>
<proteinExistence type="inferred from homology"/>
<keyword evidence="10" id="KW-1185">Reference proteome</keyword>
<feature type="domain" description="ABC3 transporter permease C-terminal" evidence="8">
    <location>
        <begin position="703"/>
        <end position="821"/>
    </location>
</feature>
<feature type="domain" description="ABC3 transporter permease C-terminal" evidence="8">
    <location>
        <begin position="264"/>
        <end position="381"/>
    </location>
</feature>
<dbReference type="PANTHER" id="PTHR30572">
    <property type="entry name" value="MEMBRANE COMPONENT OF TRANSPORTER-RELATED"/>
    <property type="match status" value="1"/>
</dbReference>
<comment type="subcellular location">
    <subcellularLocation>
        <location evidence="1">Cell membrane</location>
        <topology evidence="1">Multi-pass membrane protein</topology>
    </subcellularLocation>
</comment>
<evidence type="ECO:0000256" key="5">
    <source>
        <dbReference type="ARBA" id="ARBA00023136"/>
    </source>
</evidence>
<name>A0ABU0JQ61_HATLI</name>
<organism evidence="9 10">
    <name type="scientific">Hathewaya limosa</name>
    <name type="common">Clostridium limosum</name>
    <dbReference type="NCBI Taxonomy" id="1536"/>
    <lineage>
        <taxon>Bacteria</taxon>
        <taxon>Bacillati</taxon>
        <taxon>Bacillota</taxon>
        <taxon>Clostridia</taxon>
        <taxon>Eubacteriales</taxon>
        <taxon>Clostridiaceae</taxon>
        <taxon>Hathewaya</taxon>
    </lineage>
</organism>
<dbReference type="PANTHER" id="PTHR30572:SF4">
    <property type="entry name" value="ABC TRANSPORTER PERMEASE YTRF"/>
    <property type="match status" value="1"/>
</dbReference>
<feature type="transmembrane region" description="Helical" evidence="7">
    <location>
        <begin position="261"/>
        <end position="283"/>
    </location>
</feature>
<accession>A0ABU0JQ61</accession>
<gene>
    <name evidence="9" type="ORF">QOZ93_000945</name>
</gene>
<keyword evidence="2" id="KW-1003">Cell membrane</keyword>
<feature type="transmembrane region" description="Helical" evidence="7">
    <location>
        <begin position="349"/>
        <end position="370"/>
    </location>
</feature>
<keyword evidence="4 7" id="KW-1133">Transmembrane helix</keyword>
<feature type="transmembrane region" description="Helical" evidence="7">
    <location>
        <begin position="699"/>
        <end position="726"/>
    </location>
</feature>
<dbReference type="InterPro" id="IPR003838">
    <property type="entry name" value="ABC3_permease_C"/>
</dbReference>
<evidence type="ECO:0000256" key="4">
    <source>
        <dbReference type="ARBA" id="ARBA00022989"/>
    </source>
</evidence>
<evidence type="ECO:0000256" key="3">
    <source>
        <dbReference type="ARBA" id="ARBA00022692"/>
    </source>
</evidence>
<evidence type="ECO:0000256" key="7">
    <source>
        <dbReference type="SAM" id="Phobius"/>
    </source>
</evidence>
<dbReference type="InterPro" id="IPR050250">
    <property type="entry name" value="Macrolide_Exporter_MacB"/>
</dbReference>
<dbReference type="Pfam" id="PF02687">
    <property type="entry name" value="FtsX"/>
    <property type="match status" value="2"/>
</dbReference>
<keyword evidence="5 7" id="KW-0472">Membrane</keyword>
<evidence type="ECO:0000256" key="2">
    <source>
        <dbReference type="ARBA" id="ARBA00022475"/>
    </source>
</evidence>
<evidence type="ECO:0000256" key="1">
    <source>
        <dbReference type="ARBA" id="ARBA00004651"/>
    </source>
</evidence>
<dbReference type="EMBL" id="JAUSWN010000006">
    <property type="protein sequence ID" value="MDQ0479205.1"/>
    <property type="molecule type" value="Genomic_DNA"/>
</dbReference>
<feature type="transmembrane region" description="Helical" evidence="7">
    <location>
        <begin position="303"/>
        <end position="329"/>
    </location>
</feature>
<evidence type="ECO:0000256" key="6">
    <source>
        <dbReference type="ARBA" id="ARBA00038076"/>
    </source>
</evidence>
<feature type="transmembrane region" description="Helical" evidence="7">
    <location>
        <begin position="754"/>
        <end position="776"/>
    </location>
</feature>